<sequence>MNVSLSADRHSTFATTRFPPSNFCDIALLFWADCRQILIPRLERSLLVPPILHHCPSCVLVQTTCFCFCSVLGVPSTLRTALSVLSVNGRLAACNSLGQLRTLTPGTCCLLLYN</sequence>
<reference evidence="2" key="1">
    <citation type="journal article" date="2021" name="BMC Genomics">
        <title>Chromosome-level genome assembly and manually-curated proteome of model necrotroph Parastagonospora nodorum Sn15 reveals a genome-wide trove of candidate effector homologs, and redundancy of virulence-related functions within an accessory chromosome.</title>
        <authorList>
            <person name="Bertazzoni S."/>
            <person name="Jones D.A.B."/>
            <person name="Phan H.T."/>
            <person name="Tan K.-C."/>
            <person name="Hane J.K."/>
        </authorList>
    </citation>
    <scope>NUCLEOTIDE SEQUENCE [LARGE SCALE GENOMIC DNA]</scope>
    <source>
        <strain evidence="2">SN15 / ATCC MYA-4574 / FGSC 10173)</strain>
    </source>
</reference>
<evidence type="ECO:0000313" key="2">
    <source>
        <dbReference type="Proteomes" id="UP000663193"/>
    </source>
</evidence>
<dbReference type="AlphaFoldDB" id="A0A7U2NQI1"/>
<dbReference type="EMBL" id="CP069043">
    <property type="protein sequence ID" value="QRD06765.1"/>
    <property type="molecule type" value="Genomic_DNA"/>
</dbReference>
<dbReference type="VEuPathDB" id="FungiDB:JI435_423690"/>
<protein>
    <submittedName>
        <fullName evidence="1">Uncharacterized protein</fullName>
    </submittedName>
</protein>
<accession>A0A7U2NQI1</accession>
<keyword evidence="2" id="KW-1185">Reference proteome</keyword>
<evidence type="ECO:0000313" key="1">
    <source>
        <dbReference type="EMBL" id="QRD06765.1"/>
    </source>
</evidence>
<dbReference type="Proteomes" id="UP000663193">
    <property type="component" value="Chromosome 21"/>
</dbReference>
<proteinExistence type="predicted"/>
<name>A0A7U2NQI1_PHANO</name>
<gene>
    <name evidence="1" type="ORF">JI435_423690</name>
</gene>
<organism evidence="1 2">
    <name type="scientific">Phaeosphaeria nodorum (strain SN15 / ATCC MYA-4574 / FGSC 10173)</name>
    <name type="common">Glume blotch fungus</name>
    <name type="synonym">Parastagonospora nodorum</name>
    <dbReference type="NCBI Taxonomy" id="321614"/>
    <lineage>
        <taxon>Eukaryota</taxon>
        <taxon>Fungi</taxon>
        <taxon>Dikarya</taxon>
        <taxon>Ascomycota</taxon>
        <taxon>Pezizomycotina</taxon>
        <taxon>Dothideomycetes</taxon>
        <taxon>Pleosporomycetidae</taxon>
        <taxon>Pleosporales</taxon>
        <taxon>Pleosporineae</taxon>
        <taxon>Phaeosphaeriaceae</taxon>
        <taxon>Parastagonospora</taxon>
    </lineage>
</organism>